<evidence type="ECO:0000259" key="13">
    <source>
        <dbReference type="PROSITE" id="PS50056"/>
    </source>
</evidence>
<dbReference type="InterPro" id="IPR035892">
    <property type="entry name" value="C2_domain_sf"/>
</dbReference>
<feature type="region of interest" description="Disordered" evidence="11">
    <location>
        <begin position="822"/>
        <end position="848"/>
    </location>
</feature>
<feature type="region of interest" description="Disordered" evidence="11">
    <location>
        <begin position="648"/>
        <end position="683"/>
    </location>
</feature>
<name>A0A6G1AW13_CROCR</name>
<dbReference type="Pfam" id="PF10409">
    <property type="entry name" value="PTEN_C2"/>
    <property type="match status" value="1"/>
</dbReference>
<keyword evidence="6" id="KW-0904">Protein phosphatase</keyword>
<feature type="non-terminal residue" evidence="16">
    <location>
        <position position="1623"/>
    </location>
</feature>
<dbReference type="InterPro" id="IPR033929">
    <property type="entry name" value="Tensin_PTB"/>
</dbReference>
<feature type="region of interest" description="Disordered" evidence="11">
    <location>
        <begin position="1148"/>
        <end position="1297"/>
    </location>
</feature>
<evidence type="ECO:0000256" key="5">
    <source>
        <dbReference type="ARBA" id="ARBA00022801"/>
    </source>
</evidence>
<dbReference type="SUPFAM" id="SSF50729">
    <property type="entry name" value="PH domain-like"/>
    <property type="match status" value="1"/>
</dbReference>
<dbReference type="Gene3D" id="2.30.29.30">
    <property type="entry name" value="Pleckstrin-homology domain (PH domain)/Phosphotyrosine-binding domain (PTB)"/>
    <property type="match status" value="1"/>
</dbReference>
<dbReference type="CDD" id="cd09927">
    <property type="entry name" value="SH2_Tensin_like"/>
    <property type="match status" value="1"/>
</dbReference>
<dbReference type="InterPro" id="IPR035012">
    <property type="entry name" value="Tensin-like_SH2"/>
</dbReference>
<dbReference type="EMBL" id="VOAJ01003452">
    <property type="protein sequence ID" value="KAF0879846.1"/>
    <property type="molecule type" value="Genomic_DNA"/>
</dbReference>
<keyword evidence="17" id="KW-1185">Reference proteome</keyword>
<dbReference type="Proteomes" id="UP000475037">
    <property type="component" value="Unassembled WGS sequence"/>
</dbReference>
<keyword evidence="7" id="KW-0965">Cell junction</keyword>
<dbReference type="InterPro" id="IPR000980">
    <property type="entry name" value="SH2"/>
</dbReference>
<evidence type="ECO:0000256" key="7">
    <source>
        <dbReference type="ARBA" id="ARBA00022949"/>
    </source>
</evidence>
<feature type="compositionally biased region" description="Low complexity" evidence="11">
    <location>
        <begin position="1220"/>
        <end position="1235"/>
    </location>
</feature>
<keyword evidence="4" id="KW-0597">Phosphoprotein</keyword>
<organism evidence="16 17">
    <name type="scientific">Crocuta crocuta</name>
    <name type="common">Spotted hyena</name>
    <dbReference type="NCBI Taxonomy" id="9678"/>
    <lineage>
        <taxon>Eukaryota</taxon>
        <taxon>Metazoa</taxon>
        <taxon>Chordata</taxon>
        <taxon>Craniata</taxon>
        <taxon>Vertebrata</taxon>
        <taxon>Euteleostomi</taxon>
        <taxon>Mammalia</taxon>
        <taxon>Eutheria</taxon>
        <taxon>Laurasiatheria</taxon>
        <taxon>Carnivora</taxon>
        <taxon>Feliformia</taxon>
        <taxon>Hyaenidae</taxon>
        <taxon>Crocuta</taxon>
    </lineage>
</organism>
<dbReference type="Pfam" id="PF00017">
    <property type="entry name" value="SH2"/>
    <property type="match status" value="1"/>
</dbReference>
<comment type="caution">
    <text evidence="16">The sequence shown here is derived from an EMBL/GenBank/DDBJ whole genome shotgun (WGS) entry which is preliminary data.</text>
</comment>
<dbReference type="SMART" id="SM00462">
    <property type="entry name" value="PTB"/>
    <property type="match status" value="1"/>
</dbReference>
<feature type="compositionally biased region" description="Basic and acidic residues" evidence="11">
    <location>
        <begin position="1267"/>
        <end position="1277"/>
    </location>
</feature>
<evidence type="ECO:0000259" key="15">
    <source>
        <dbReference type="PROSITE" id="PS51182"/>
    </source>
</evidence>
<dbReference type="Pfam" id="PF08416">
    <property type="entry name" value="PTB"/>
    <property type="match status" value="1"/>
</dbReference>
<evidence type="ECO:0000256" key="8">
    <source>
        <dbReference type="ARBA" id="ARBA00022999"/>
    </source>
</evidence>
<evidence type="ECO:0000259" key="12">
    <source>
        <dbReference type="PROSITE" id="PS50001"/>
    </source>
</evidence>
<dbReference type="InterPro" id="IPR029021">
    <property type="entry name" value="Prot-tyrosine_phosphatase-like"/>
</dbReference>
<feature type="region of interest" description="Disordered" evidence="11">
    <location>
        <begin position="538"/>
        <end position="560"/>
    </location>
</feature>
<feature type="region of interest" description="Disordered" evidence="11">
    <location>
        <begin position="920"/>
        <end position="992"/>
    </location>
</feature>
<dbReference type="FunFam" id="3.30.505.10:FF:000002">
    <property type="entry name" value="Tensin 1"/>
    <property type="match status" value="1"/>
</dbReference>
<dbReference type="SUPFAM" id="SSF49562">
    <property type="entry name" value="C2 domain (Calcium/lipid-binding domain, CaLB)"/>
    <property type="match status" value="1"/>
</dbReference>
<keyword evidence="8 10" id="KW-0727">SH2 domain</keyword>
<keyword evidence="9" id="KW-0966">Cell projection</keyword>
<dbReference type="GO" id="GO:0042995">
    <property type="term" value="C:cell projection"/>
    <property type="evidence" value="ECO:0007669"/>
    <property type="project" value="UniProtKB-SubCell"/>
</dbReference>
<dbReference type="PROSITE" id="PS51181">
    <property type="entry name" value="PPASE_TENSIN"/>
    <property type="match status" value="1"/>
</dbReference>
<dbReference type="SMART" id="SM00404">
    <property type="entry name" value="PTPc_motif"/>
    <property type="match status" value="1"/>
</dbReference>
<dbReference type="PANTHER" id="PTHR45734">
    <property type="entry name" value="TENSIN"/>
    <property type="match status" value="1"/>
</dbReference>
<evidence type="ECO:0000256" key="2">
    <source>
        <dbReference type="ARBA" id="ARBA00004316"/>
    </source>
</evidence>
<evidence type="ECO:0000313" key="17">
    <source>
        <dbReference type="Proteomes" id="UP000475037"/>
    </source>
</evidence>
<comment type="subcellular location">
    <subcellularLocation>
        <location evidence="1">Cell junction</location>
        <location evidence="1">Focal adhesion</location>
    </subcellularLocation>
    <subcellularLocation>
        <location evidence="2">Cell projection</location>
    </subcellularLocation>
</comment>
<keyword evidence="5" id="KW-0378">Hydrolase</keyword>
<dbReference type="CDD" id="cd14561">
    <property type="entry name" value="PTP_tensin-3"/>
    <property type="match status" value="1"/>
</dbReference>
<protein>
    <submittedName>
        <fullName evidence="16">TENS3 protein</fullName>
    </submittedName>
</protein>
<feature type="region of interest" description="Disordered" evidence="11">
    <location>
        <begin position="1014"/>
        <end position="1083"/>
    </location>
</feature>
<dbReference type="PANTHER" id="PTHR45734:SF5">
    <property type="entry name" value="TENSIN-3"/>
    <property type="match status" value="1"/>
</dbReference>
<dbReference type="InterPro" id="IPR006020">
    <property type="entry name" value="PTB/PI_dom"/>
</dbReference>
<comment type="similarity">
    <text evidence="3">Belongs to the PTEN phosphatase protein family.</text>
</comment>
<feature type="compositionally biased region" description="Low complexity" evidence="11">
    <location>
        <begin position="378"/>
        <end position="395"/>
    </location>
</feature>
<dbReference type="CDD" id="cd01213">
    <property type="entry name" value="PTB_tensin"/>
    <property type="match status" value="1"/>
</dbReference>
<evidence type="ECO:0000313" key="16">
    <source>
        <dbReference type="EMBL" id="KAF0879846.1"/>
    </source>
</evidence>
<dbReference type="InterPro" id="IPR011993">
    <property type="entry name" value="PH-like_dom_sf"/>
</dbReference>
<gene>
    <name evidence="16" type="primary">Tns3</name>
    <name evidence="16" type="ORF">FOF47_R02042</name>
</gene>
<evidence type="ECO:0000256" key="9">
    <source>
        <dbReference type="ARBA" id="ARBA00023273"/>
    </source>
</evidence>
<reference evidence="16 17" key="1">
    <citation type="submission" date="2019-11" db="EMBL/GenBank/DDBJ databases">
        <authorList>
            <person name="Yang C."/>
            <person name="Li F."/>
        </authorList>
    </citation>
    <scope>NUCLEOTIDE SEQUENCE [LARGE SCALE GENOMIC DNA]</scope>
    <source>
        <strain evidence="16">KB4526</strain>
        <tissue evidence="16">Muscle</tissue>
    </source>
</reference>
<dbReference type="InterPro" id="IPR000387">
    <property type="entry name" value="Tyr_Pase_dom"/>
</dbReference>
<dbReference type="PROSITE" id="PS51182">
    <property type="entry name" value="C2_TENSIN"/>
    <property type="match status" value="1"/>
</dbReference>
<dbReference type="PROSITE" id="PS50056">
    <property type="entry name" value="TYR_PHOSPHATASE_2"/>
    <property type="match status" value="1"/>
</dbReference>
<feature type="non-terminal residue" evidence="16">
    <location>
        <position position="1"/>
    </location>
</feature>
<evidence type="ECO:0000256" key="1">
    <source>
        <dbReference type="ARBA" id="ARBA00004246"/>
    </source>
</evidence>
<feature type="domain" description="SH2" evidence="12">
    <location>
        <begin position="1337"/>
        <end position="1447"/>
    </location>
</feature>
<sequence>AVPSPAMEDGRELELTYVTERIIAVSFPASCSEESYLHNLQEVTRMLRSKHGDNYLVLNLSEKRYDLTKLNPKILDVGWPELHAPPLDQVCSVCKAQESWLNSDPQHVVVIHCRGGKGRIGVVISSYMHFTNVSASADQALDRFAMKKFYDDKVSNLMQPSQKRYVRFLSGLLSGTVKMNTAPLFLHFVILHGTPNFDAGGVCRPFLKLYQAMQPVYTSGIYNVSPGSQSSIPIAIEPAQLLKGDVMIKCYHKKYRAATRDVIFRLQFHTGAVQGCGLVFRKEDLDTASQDDRFPDNGKIELVFSATPEKIQGCEHLCNDHGVIVDFNTADPLIRWDSYESLSVGGEGSWCPFSPVVLHTQGPVDGSLYAKVRKKSASDPGVPGGAPAVPATASPDHGDHTLSVSSDSGHSTASVRTDRTEEQPAAGPRRGLSPQEKAELDQLLSGFGLEDSGSPLKDMTDAPGKYRGARHVVPAQVHVNGDTALKERETDILDDDMPGHDLHSVDSMGTLSSSEGHQSAHLGPFACYQSSQNSLLSDGFGGSASEDTHGGLAPDLSLSVDPPFERERAFGVREPRQLQPALRTPSVSAQTQAYGQSSYSTHTWVRQQQMVAAQQYAFAPDGEARLGGRGPEDGPGLLQAQPRALVTPTRGTGSRAAPPRGVGPGPQLPEAQRPPPGKAFKPRFPDIRVLNGTGLEPGVDPAPGSPTLDIDQSIEQLNRLILELDPTFEPLPTHMNTPGIQANGPVLPDGAGGGLRDAGEGPGRASMRQGEWAVAHPWARGCPPADPGRACRVPSAVSGDSFLTFHQQNCCYFQPSHEISSVPLRSPEQRGEGGRADTSPEGSKVPTQRAQVRGELAQSHTAVAFADGVSCFRSTQLTAVPDPSGPPRRLPGPREGPTLECLPGPSRMAVAFLSVQAESSHGKGRPSASQVCPGPWSGISDTSFAVPPAHKQPTGSALRGPRGQQCGDLPNLERWPGGPVSGNEWVGGPHRGWAGGGWKPPCVCVPGATPKSGWGGGGSLCSEGPLGKPGGVRPQGDGPHTSTQSLMFRSLGGGSMAPLPPGQGPYRSSSERRPRDPLLRPPQASCSGEFHPCGEVSCGVRLPGVHKPWSPCIKRCACGVQVSVRTETGRQLRPQLWASRSLACASCPRRARGGPGRPPTAPAGPGVPQGPELPCHPRAAPGGSAGGSGGPAFLGFSAAPGGSGHAPGDDPGALLAHSHGAPQAPGAPRTAAAAGDNGFLSSGFLTATPGHSGHHSPLSLPGQPPLPEKKRASEGDRSVGSASPSSSGFSSPHSGSSVSIPFPSILPDFPRAAEPAAPSTGDKHVSVNFVQDTSKFWYKADISREQAIAMLKDKEPGSFIVRDSHSFRGAYGLAMKVATPPPSVLQLNKKVGDLANELVRHFLIECTPKGVRLKGCPNEPYFGNLTALVCQHSITPLALPCKLLIPDRDPLDEIAESSPQTAANSAAELLKQGAACNVWYLNSVEMESLTGHQAVQKALSLTLVQQPPPLCTVVHFKVSAQGITLTDNQRKLFFRRHYPVSSVIFCALDPQDRKWRVTRTPGPLDAGALTSPLLCRVFGFVARKQGSATDNVCHLFAEHDPEQPASAIVNFVSKVMIGSPKKI</sequence>
<dbReference type="InterPro" id="IPR029023">
    <property type="entry name" value="Tensin_phosphatase"/>
</dbReference>
<feature type="region of interest" description="Disordered" evidence="11">
    <location>
        <begin position="876"/>
        <end position="900"/>
    </location>
</feature>
<feature type="domain" description="Phosphatase tensin-type" evidence="14">
    <location>
        <begin position="4"/>
        <end position="176"/>
    </location>
</feature>
<proteinExistence type="inferred from homology"/>
<feature type="compositionally biased region" description="Low complexity" evidence="11">
    <location>
        <begin position="1278"/>
        <end position="1297"/>
    </location>
</feature>
<feature type="region of interest" description="Disordered" evidence="11">
    <location>
        <begin position="375"/>
        <end position="436"/>
    </location>
</feature>
<feature type="domain" description="C2 tensin-type" evidence="15">
    <location>
        <begin position="181"/>
        <end position="307"/>
    </location>
</feature>
<dbReference type="FunFam" id="2.30.29.30:FF:000039">
    <property type="entry name" value="Tensin 1"/>
    <property type="match status" value="1"/>
</dbReference>
<dbReference type="InterPro" id="IPR003595">
    <property type="entry name" value="Tyr_Pase_cat"/>
</dbReference>
<dbReference type="GO" id="GO:0004721">
    <property type="term" value="F:phosphoprotein phosphatase activity"/>
    <property type="evidence" value="ECO:0007669"/>
    <property type="project" value="UniProtKB-KW"/>
</dbReference>
<dbReference type="SUPFAM" id="SSF55550">
    <property type="entry name" value="SH2 domain"/>
    <property type="match status" value="1"/>
</dbReference>
<evidence type="ECO:0000259" key="14">
    <source>
        <dbReference type="PROSITE" id="PS51181"/>
    </source>
</evidence>
<dbReference type="SMART" id="SM01326">
    <property type="entry name" value="PTEN_C2"/>
    <property type="match status" value="1"/>
</dbReference>
<dbReference type="InterPro" id="IPR014020">
    <property type="entry name" value="Tensin_C2-dom"/>
</dbReference>
<evidence type="ECO:0000256" key="6">
    <source>
        <dbReference type="ARBA" id="ARBA00022912"/>
    </source>
</evidence>
<dbReference type="Gene3D" id="3.30.505.10">
    <property type="entry name" value="SH2 domain"/>
    <property type="match status" value="1"/>
</dbReference>
<evidence type="ECO:0000256" key="10">
    <source>
        <dbReference type="PROSITE-ProRule" id="PRU00191"/>
    </source>
</evidence>
<dbReference type="InterPro" id="IPR013625">
    <property type="entry name" value="PTB"/>
</dbReference>
<dbReference type="Pfam" id="PF22785">
    <property type="entry name" value="Tc-R-P"/>
    <property type="match status" value="1"/>
</dbReference>
<feature type="domain" description="Tyrosine specific protein phosphatases" evidence="13">
    <location>
        <begin position="109"/>
        <end position="165"/>
    </location>
</feature>
<dbReference type="Gene3D" id="3.90.190.10">
    <property type="entry name" value="Protein tyrosine phosphatase superfamily"/>
    <property type="match status" value="1"/>
</dbReference>
<evidence type="ECO:0000256" key="3">
    <source>
        <dbReference type="ARBA" id="ARBA00007881"/>
    </source>
</evidence>
<dbReference type="SUPFAM" id="SSF52799">
    <property type="entry name" value="(Phosphotyrosine protein) phosphatases II"/>
    <property type="match status" value="1"/>
</dbReference>
<dbReference type="InterPro" id="IPR051484">
    <property type="entry name" value="Tensin_PTEN_phosphatase"/>
</dbReference>
<evidence type="ECO:0000256" key="4">
    <source>
        <dbReference type="ARBA" id="ARBA00022553"/>
    </source>
</evidence>
<dbReference type="PROSITE" id="PS50001">
    <property type="entry name" value="SH2"/>
    <property type="match status" value="1"/>
</dbReference>
<evidence type="ECO:0000256" key="11">
    <source>
        <dbReference type="SAM" id="MobiDB-lite"/>
    </source>
</evidence>
<dbReference type="SMART" id="SM00252">
    <property type="entry name" value="SH2"/>
    <property type="match status" value="1"/>
</dbReference>
<feature type="compositionally biased region" description="Polar residues" evidence="11">
    <location>
        <begin position="402"/>
        <end position="415"/>
    </location>
</feature>
<dbReference type="FunFam" id="3.90.190.10:FF:000010">
    <property type="entry name" value="tensin-1 isoform X2"/>
    <property type="match status" value="1"/>
</dbReference>
<feature type="compositionally biased region" description="Basic and acidic residues" evidence="11">
    <location>
        <begin position="1069"/>
        <end position="1078"/>
    </location>
</feature>
<feature type="compositionally biased region" description="Gly residues" evidence="11">
    <location>
        <begin position="1183"/>
        <end position="1192"/>
    </location>
</feature>
<dbReference type="GO" id="GO:0005925">
    <property type="term" value="C:focal adhesion"/>
    <property type="evidence" value="ECO:0007669"/>
    <property type="project" value="UniProtKB-SubCell"/>
</dbReference>
<accession>A0A6G1AW13</accession>
<dbReference type="InterPro" id="IPR036860">
    <property type="entry name" value="SH2_dom_sf"/>
</dbReference>
<dbReference type="Gene3D" id="2.60.40.1110">
    <property type="match status" value="1"/>
</dbReference>